<evidence type="ECO:0000259" key="14">
    <source>
        <dbReference type="Pfam" id="PF17039"/>
    </source>
</evidence>
<evidence type="ECO:0000256" key="3">
    <source>
        <dbReference type="ARBA" id="ARBA00008919"/>
    </source>
</evidence>
<keyword evidence="7" id="KW-0735">Signal-anchor</keyword>
<dbReference type="Pfam" id="PF00852">
    <property type="entry name" value="Glyco_transf_10"/>
    <property type="match status" value="1"/>
</dbReference>
<evidence type="ECO:0000256" key="5">
    <source>
        <dbReference type="ARBA" id="ARBA00022679"/>
    </source>
</evidence>
<sequence length="616" mass="69613">AGARDWSTSEVSSLSSFTIFPAYFRILGEFRGLSGGVRELIASWTPENSVGKVTYVNESEICQPLWITLPADVVADVSYNCHYLAYFVRQETMEVQWFVFLIFVIVVAAVEALESDVNRENRDDVDVDRPPPGPPAGDHVNRLPPGPPAGDHVDRPPPGPPAGDHVDRPLPGPPAGDNVDRLPPGPPAGDNVDRLLPGPPAGDDKGTVILWWTPFTGAGQGQARTCSLGTCFFTEDRTYFQQGRAQAVLFYGSDFSVEDLPLPRQSPRLWWGLLHEESPKNQPLFDHQSVLELFNLTATFRRESNFPLTLQHLESVESLTSRDEFVPTGVKNRLMVEESLAAVAYVQSDCDSPSERDSYVEELAKYIKIDSYGSCLHNRDLPGHLHDPAATYDHPEFRAIMSKYRFTLAIENAACNDYITEKLWRPLTLGSIPIYWGSPSIKDWEPNPGSIILISQFESPKHLAKHLYKLLENQTLYDSHLKHKLDQIITNINLTSSIRQREWGINNDFEKGNFIEHFECYVCDQLIRSAKTKEKELRASLDHYGCPVPPSVSTGQPNSKSFWVEQWHRARVEAKVLNRLIKNNLVFSTDHFYHDVIEELQKDQFFVKLPPEHVEL</sequence>
<evidence type="ECO:0000256" key="1">
    <source>
        <dbReference type="ARBA" id="ARBA00004447"/>
    </source>
</evidence>
<gene>
    <name evidence="15" type="ORF">OTU49_012522</name>
</gene>
<evidence type="ECO:0000256" key="9">
    <source>
        <dbReference type="ARBA" id="ARBA00023136"/>
    </source>
</evidence>
<feature type="region of interest" description="Disordered" evidence="12">
    <location>
        <begin position="118"/>
        <end position="200"/>
    </location>
</feature>
<dbReference type="EMBL" id="JARKIK010000098">
    <property type="protein sequence ID" value="KAK8721704.1"/>
    <property type="molecule type" value="Genomic_DNA"/>
</dbReference>
<evidence type="ECO:0000256" key="11">
    <source>
        <dbReference type="RuleBase" id="RU003832"/>
    </source>
</evidence>
<dbReference type="AlphaFoldDB" id="A0AAW0VX55"/>
<evidence type="ECO:0000256" key="10">
    <source>
        <dbReference type="ARBA" id="ARBA00023180"/>
    </source>
</evidence>
<dbReference type="Proteomes" id="UP001445076">
    <property type="component" value="Unassembled WGS sequence"/>
</dbReference>
<organism evidence="15 16">
    <name type="scientific">Cherax quadricarinatus</name>
    <name type="common">Australian red claw crayfish</name>
    <dbReference type="NCBI Taxonomy" id="27406"/>
    <lineage>
        <taxon>Eukaryota</taxon>
        <taxon>Metazoa</taxon>
        <taxon>Ecdysozoa</taxon>
        <taxon>Arthropoda</taxon>
        <taxon>Crustacea</taxon>
        <taxon>Multicrustacea</taxon>
        <taxon>Malacostraca</taxon>
        <taxon>Eumalacostraca</taxon>
        <taxon>Eucarida</taxon>
        <taxon>Decapoda</taxon>
        <taxon>Pleocyemata</taxon>
        <taxon>Astacidea</taxon>
        <taxon>Parastacoidea</taxon>
        <taxon>Parastacidae</taxon>
        <taxon>Cherax</taxon>
    </lineage>
</organism>
<keyword evidence="16" id="KW-1185">Reference proteome</keyword>
<feature type="non-terminal residue" evidence="15">
    <location>
        <position position="1"/>
    </location>
</feature>
<reference evidence="15 16" key="1">
    <citation type="journal article" date="2024" name="BMC Genomics">
        <title>Genome assembly of redclaw crayfish (Cherax quadricarinatus) provides insights into its immune adaptation and hypoxia tolerance.</title>
        <authorList>
            <person name="Liu Z."/>
            <person name="Zheng J."/>
            <person name="Li H."/>
            <person name="Fang K."/>
            <person name="Wang S."/>
            <person name="He J."/>
            <person name="Zhou D."/>
            <person name="Weng S."/>
            <person name="Chi M."/>
            <person name="Gu Z."/>
            <person name="He J."/>
            <person name="Li F."/>
            <person name="Wang M."/>
        </authorList>
    </citation>
    <scope>NUCLEOTIDE SEQUENCE [LARGE SCALE GENOMIC DNA]</scope>
    <source>
        <strain evidence="15">ZL_2023a</strain>
    </source>
</reference>
<accession>A0AAW0VX55</accession>
<comment type="similarity">
    <text evidence="3 11">Belongs to the glycosyltransferase 10 family.</text>
</comment>
<dbReference type="PANTHER" id="PTHR11929">
    <property type="entry name" value="ALPHA- 1,3 -FUCOSYLTRANSFERASE"/>
    <property type="match status" value="1"/>
</dbReference>
<dbReference type="InterPro" id="IPR031481">
    <property type="entry name" value="Glyco_tran_10_N"/>
</dbReference>
<keyword evidence="5 11" id="KW-0808">Transferase</keyword>
<feature type="domain" description="Fucosyltransferase N-terminal" evidence="14">
    <location>
        <begin position="207"/>
        <end position="308"/>
    </location>
</feature>
<dbReference type="InterPro" id="IPR038577">
    <property type="entry name" value="GT10-like_C_sf"/>
</dbReference>
<evidence type="ECO:0000256" key="4">
    <source>
        <dbReference type="ARBA" id="ARBA00022676"/>
    </source>
</evidence>
<evidence type="ECO:0000256" key="6">
    <source>
        <dbReference type="ARBA" id="ARBA00022692"/>
    </source>
</evidence>
<dbReference type="FunFam" id="3.40.50.11660:FF:000002">
    <property type="entry name" value="Alpha-(1,3)-fucosyltransferase"/>
    <property type="match status" value="1"/>
</dbReference>
<dbReference type="PANTHER" id="PTHR11929:SF194">
    <property type="entry name" value="ALPHA-(1,3)-FUCOSYLTRANSFERASE 10"/>
    <property type="match status" value="1"/>
</dbReference>
<dbReference type="SUPFAM" id="SSF53756">
    <property type="entry name" value="UDP-Glycosyltransferase/glycogen phosphorylase"/>
    <property type="match status" value="1"/>
</dbReference>
<feature type="compositionally biased region" description="Basic and acidic residues" evidence="12">
    <location>
        <begin position="118"/>
        <end position="129"/>
    </location>
</feature>
<dbReference type="GO" id="GO:0032580">
    <property type="term" value="C:Golgi cisterna membrane"/>
    <property type="evidence" value="ECO:0007669"/>
    <property type="project" value="UniProtKB-SubCell"/>
</dbReference>
<dbReference type="Gene3D" id="3.40.50.11660">
    <property type="entry name" value="Glycosyl transferase family 10, C-terminal domain"/>
    <property type="match status" value="1"/>
</dbReference>
<keyword evidence="4 11" id="KW-0328">Glycosyltransferase</keyword>
<dbReference type="Pfam" id="PF17039">
    <property type="entry name" value="Glyco_tran_10_N"/>
    <property type="match status" value="1"/>
</dbReference>
<dbReference type="EC" id="2.4.1.-" evidence="11"/>
<feature type="domain" description="Fucosyltransferase C-terminal" evidence="13">
    <location>
        <begin position="342"/>
        <end position="528"/>
    </location>
</feature>
<keyword evidence="6 11" id="KW-0812">Transmembrane</keyword>
<keyword evidence="9" id="KW-0472">Membrane</keyword>
<keyword evidence="10" id="KW-0325">Glycoprotein</keyword>
<dbReference type="InterPro" id="IPR001503">
    <property type="entry name" value="Glyco_trans_10"/>
</dbReference>
<evidence type="ECO:0000256" key="12">
    <source>
        <dbReference type="SAM" id="MobiDB-lite"/>
    </source>
</evidence>
<keyword evidence="8" id="KW-1133">Transmembrane helix</keyword>
<evidence type="ECO:0000259" key="13">
    <source>
        <dbReference type="Pfam" id="PF00852"/>
    </source>
</evidence>
<comment type="subcellular location">
    <subcellularLocation>
        <location evidence="1 11">Golgi apparatus</location>
        <location evidence="1 11">Golgi stack membrane</location>
        <topology evidence="1 11">Single-pass type II membrane protein</topology>
    </subcellularLocation>
</comment>
<protein>
    <recommendedName>
        <fullName evidence="11">Fucosyltransferase</fullName>
        <ecNumber evidence="11">2.4.1.-</ecNumber>
    </recommendedName>
</protein>
<evidence type="ECO:0000313" key="16">
    <source>
        <dbReference type="Proteomes" id="UP001445076"/>
    </source>
</evidence>
<evidence type="ECO:0000256" key="2">
    <source>
        <dbReference type="ARBA" id="ARBA00004922"/>
    </source>
</evidence>
<dbReference type="GO" id="GO:0046920">
    <property type="term" value="F:alpha-(1-&gt;3)-fucosyltransferase activity"/>
    <property type="evidence" value="ECO:0007669"/>
    <property type="project" value="TreeGrafter"/>
</dbReference>
<comment type="caution">
    <text evidence="15">The sequence shown here is derived from an EMBL/GenBank/DDBJ whole genome shotgun (WGS) entry which is preliminary data.</text>
</comment>
<name>A0AAW0VX55_CHEQU</name>
<dbReference type="InterPro" id="IPR055270">
    <property type="entry name" value="Glyco_tran_10_C"/>
</dbReference>
<evidence type="ECO:0000256" key="8">
    <source>
        <dbReference type="ARBA" id="ARBA00022989"/>
    </source>
</evidence>
<evidence type="ECO:0000256" key="7">
    <source>
        <dbReference type="ARBA" id="ARBA00022968"/>
    </source>
</evidence>
<evidence type="ECO:0000313" key="15">
    <source>
        <dbReference type="EMBL" id="KAK8721704.1"/>
    </source>
</evidence>
<proteinExistence type="inferred from homology"/>
<comment type="pathway">
    <text evidence="2">Protein modification; protein glycosylation.</text>
</comment>
<keyword evidence="11" id="KW-0333">Golgi apparatus</keyword>